<dbReference type="Pfam" id="PF08502">
    <property type="entry name" value="LeuA_dimer"/>
    <property type="match status" value="1"/>
</dbReference>
<name>A0A645FBI7_9ZZZZ</name>
<evidence type="ECO:0000313" key="3">
    <source>
        <dbReference type="EMBL" id="MPN11728.1"/>
    </source>
</evidence>
<dbReference type="SUPFAM" id="SSF110921">
    <property type="entry name" value="2-isopropylmalate synthase LeuA, allosteric (dimerisation) domain"/>
    <property type="match status" value="1"/>
</dbReference>
<gene>
    <name evidence="3" type="ORF">SDC9_159036</name>
</gene>
<dbReference type="AlphaFoldDB" id="A0A645FBI7"/>
<reference evidence="3" key="1">
    <citation type="submission" date="2019-08" db="EMBL/GenBank/DDBJ databases">
        <authorList>
            <person name="Kucharzyk K."/>
            <person name="Murdoch R.W."/>
            <person name="Higgins S."/>
            <person name="Loffler F."/>
        </authorList>
    </citation>
    <scope>NUCLEOTIDE SEQUENCE</scope>
</reference>
<keyword evidence="1" id="KW-0808">Transferase</keyword>
<evidence type="ECO:0000256" key="1">
    <source>
        <dbReference type="ARBA" id="ARBA00022679"/>
    </source>
</evidence>
<feature type="domain" description="2-isopropylmalate synthase LeuA allosteric (dimerisation)" evidence="2">
    <location>
        <begin position="3"/>
        <end position="52"/>
    </location>
</feature>
<dbReference type="InterPro" id="IPR013709">
    <property type="entry name" value="2-isopropylmalate_synth_dimer"/>
</dbReference>
<comment type="caution">
    <text evidence="3">The sequence shown here is derived from an EMBL/GenBank/DDBJ whole genome shotgun (WGS) entry which is preliminary data.</text>
</comment>
<dbReference type="GO" id="GO:0009098">
    <property type="term" value="P:L-leucine biosynthetic process"/>
    <property type="evidence" value="ECO:0007669"/>
    <property type="project" value="InterPro"/>
</dbReference>
<dbReference type="EMBL" id="VSSQ01057982">
    <property type="protein sequence ID" value="MPN11728.1"/>
    <property type="molecule type" value="Genomic_DNA"/>
</dbReference>
<evidence type="ECO:0000259" key="2">
    <source>
        <dbReference type="Pfam" id="PF08502"/>
    </source>
</evidence>
<protein>
    <recommendedName>
        <fullName evidence="2">2-isopropylmalate synthase LeuA allosteric (dimerisation) domain-containing protein</fullName>
    </recommendedName>
</protein>
<dbReference type="InterPro" id="IPR036230">
    <property type="entry name" value="LeuA_allosteric_dom_sf"/>
</dbReference>
<sequence>MQHALDRGAAAEAIAFIGIRPAGMEQVVYGAGIDGNVNLAAIRAITNAINHIGEK</sequence>
<organism evidence="3">
    <name type="scientific">bioreactor metagenome</name>
    <dbReference type="NCBI Taxonomy" id="1076179"/>
    <lineage>
        <taxon>unclassified sequences</taxon>
        <taxon>metagenomes</taxon>
        <taxon>ecological metagenomes</taxon>
    </lineage>
</organism>
<proteinExistence type="predicted"/>
<dbReference type="GO" id="GO:0003852">
    <property type="term" value="F:2-isopropylmalate synthase activity"/>
    <property type="evidence" value="ECO:0007669"/>
    <property type="project" value="InterPro"/>
</dbReference>
<accession>A0A645FBI7</accession>
<dbReference type="Gene3D" id="3.30.160.270">
    <property type="match status" value="1"/>
</dbReference>